<dbReference type="AlphaFoldDB" id="A0A6C0CWR8"/>
<accession>A0A6C0CWR8</accession>
<sequence>MIKIYNIKLSEEIIIKIVDEYNSMIPKGCDQLKVYQKWDIGLQIILTSYVRPIKKVCIWNNNCLNINALSFCDSILLYVSMKKIIGEDNVKYI</sequence>
<protein>
    <submittedName>
        <fullName evidence="1">Uncharacterized protein</fullName>
    </submittedName>
</protein>
<proteinExistence type="predicted"/>
<evidence type="ECO:0000313" key="1">
    <source>
        <dbReference type="EMBL" id="QHT08791.1"/>
    </source>
</evidence>
<organism evidence="1">
    <name type="scientific">viral metagenome</name>
    <dbReference type="NCBI Taxonomy" id="1070528"/>
    <lineage>
        <taxon>unclassified sequences</taxon>
        <taxon>metagenomes</taxon>
        <taxon>organismal metagenomes</taxon>
    </lineage>
</organism>
<dbReference type="EMBL" id="MN739501">
    <property type="protein sequence ID" value="QHT08791.1"/>
    <property type="molecule type" value="Genomic_DNA"/>
</dbReference>
<reference evidence="1" key="1">
    <citation type="journal article" date="2020" name="Nature">
        <title>Giant virus diversity and host interactions through global metagenomics.</title>
        <authorList>
            <person name="Schulz F."/>
            <person name="Roux S."/>
            <person name="Paez-Espino D."/>
            <person name="Jungbluth S."/>
            <person name="Walsh D.A."/>
            <person name="Denef V.J."/>
            <person name="McMahon K.D."/>
            <person name="Konstantinidis K.T."/>
            <person name="Eloe-Fadrosh E.A."/>
            <person name="Kyrpides N.C."/>
            <person name="Woyke T."/>
        </authorList>
    </citation>
    <scope>NUCLEOTIDE SEQUENCE</scope>
    <source>
        <strain evidence="1">GVMAG-M-3300023109-53</strain>
    </source>
</reference>
<name>A0A6C0CWR8_9ZZZZ</name>